<dbReference type="CDD" id="cd04726">
    <property type="entry name" value="KGPDC_HPS"/>
    <property type="match status" value="1"/>
</dbReference>
<dbReference type="EC" id="4.1.1.23" evidence="4"/>
<dbReference type="RefSeq" id="WP_317489622.1">
    <property type="nucleotide sequence ID" value="NZ_CP136051.1"/>
</dbReference>
<proteinExistence type="predicted"/>
<dbReference type="PANTHER" id="PTHR35039:SF3">
    <property type="entry name" value="3-KETO-L-GULONATE-6-PHOSPHATE DECARBOXYLASE SGBH-RELATED"/>
    <property type="match status" value="1"/>
</dbReference>
<evidence type="ECO:0000256" key="1">
    <source>
        <dbReference type="ARBA" id="ARBA00023239"/>
    </source>
</evidence>
<sequence length="239" mass="25494">MKPIVQISLDLTDIDEALETAAMALRAGVDWLEAGTPLILAEGLHGVRKLREAFPGTPIVADLKTMDGGYLEAEMMAKAGATYVVVMARAHAETIKCVVQAGKDFGVEVMGDNLGCPDMVEGAKWLEGLGCDYVVHHIGYDERRGIAAAGKRMPSPLDQLREVVEAVNIPVQAVGGLSLEQAIRCPEFGAPLVVLGAPLTIDADAFKTADGNLESSLRLICEKVHGYGEVEIKTASNRR</sequence>
<reference evidence="4 5" key="1">
    <citation type="journal article" date="2023" name="Microbiol. Resour. Announc.">
        <title>Complete Genome Sequence of Imperialibacter roseus strain P4T.</title>
        <authorList>
            <person name="Tizabi D.R."/>
            <person name="Bachvaroff T."/>
            <person name="Hill R.T."/>
        </authorList>
    </citation>
    <scope>NUCLEOTIDE SEQUENCE [LARGE SCALE GENOMIC DNA]</scope>
    <source>
        <strain evidence="4 5">P4T</strain>
    </source>
</reference>
<organism evidence="4 5">
    <name type="scientific">Imperialibacter roseus</name>
    <dbReference type="NCBI Taxonomy" id="1324217"/>
    <lineage>
        <taxon>Bacteria</taxon>
        <taxon>Pseudomonadati</taxon>
        <taxon>Bacteroidota</taxon>
        <taxon>Cytophagia</taxon>
        <taxon>Cytophagales</taxon>
        <taxon>Flammeovirgaceae</taxon>
        <taxon>Imperialibacter</taxon>
    </lineage>
</organism>
<protein>
    <submittedName>
        <fullName evidence="4">Orotidine 5'-phosphate decarboxylase / HUMPS family protein</fullName>
        <ecNumber evidence="4">4.1.1.23</ecNumber>
    </submittedName>
</protein>
<dbReference type="EMBL" id="CP136051">
    <property type="protein sequence ID" value="WOK06929.1"/>
    <property type="molecule type" value="Genomic_DNA"/>
</dbReference>
<dbReference type="Gene3D" id="3.20.20.70">
    <property type="entry name" value="Aldolase class I"/>
    <property type="match status" value="1"/>
</dbReference>
<dbReference type="InterPro" id="IPR001754">
    <property type="entry name" value="OMPdeCOase_dom"/>
</dbReference>
<dbReference type="SUPFAM" id="SSF51366">
    <property type="entry name" value="Ribulose-phoshate binding barrel"/>
    <property type="match status" value="1"/>
</dbReference>
<keyword evidence="1 4" id="KW-0456">Lyase</keyword>
<dbReference type="InterPro" id="IPR011060">
    <property type="entry name" value="RibuloseP-bd_barrel"/>
</dbReference>
<name>A0ABZ0IS09_9BACT</name>
<dbReference type="InterPro" id="IPR041710">
    <property type="entry name" value="HPS/KGPDC"/>
</dbReference>
<dbReference type="GO" id="GO:0004590">
    <property type="term" value="F:orotidine-5'-phosphate decarboxylase activity"/>
    <property type="evidence" value="ECO:0007669"/>
    <property type="project" value="UniProtKB-EC"/>
</dbReference>
<gene>
    <name evidence="4" type="ORF">RT717_28065</name>
</gene>
<evidence type="ECO:0000313" key="5">
    <source>
        <dbReference type="Proteomes" id="UP001302349"/>
    </source>
</evidence>
<keyword evidence="2" id="KW-0119">Carbohydrate metabolism</keyword>
<evidence type="ECO:0000259" key="3">
    <source>
        <dbReference type="SMART" id="SM00934"/>
    </source>
</evidence>
<evidence type="ECO:0000256" key="2">
    <source>
        <dbReference type="ARBA" id="ARBA00023277"/>
    </source>
</evidence>
<dbReference type="PANTHER" id="PTHR35039">
    <property type="entry name" value="3-KETO-L-GULONATE-6-PHOSPHATE DECARBOXYLASE SGBH-RELATED"/>
    <property type="match status" value="1"/>
</dbReference>
<dbReference type="Pfam" id="PF00215">
    <property type="entry name" value="OMPdecase"/>
    <property type="match status" value="1"/>
</dbReference>
<evidence type="ECO:0000313" key="4">
    <source>
        <dbReference type="EMBL" id="WOK06929.1"/>
    </source>
</evidence>
<dbReference type="Proteomes" id="UP001302349">
    <property type="component" value="Chromosome"/>
</dbReference>
<keyword evidence="5" id="KW-1185">Reference proteome</keyword>
<feature type="domain" description="Orotidine 5'-phosphate decarboxylase" evidence="3">
    <location>
        <begin position="4"/>
        <end position="209"/>
    </location>
</feature>
<dbReference type="SMART" id="SM00934">
    <property type="entry name" value="OMPdecase"/>
    <property type="match status" value="1"/>
</dbReference>
<accession>A0ABZ0IS09</accession>
<dbReference type="InterPro" id="IPR013785">
    <property type="entry name" value="Aldolase_TIM"/>
</dbReference>